<dbReference type="Proteomes" id="UP000626109">
    <property type="component" value="Unassembled WGS sequence"/>
</dbReference>
<dbReference type="AlphaFoldDB" id="A0A813LEC5"/>
<feature type="non-terminal residue" evidence="1">
    <location>
        <position position="1"/>
    </location>
</feature>
<proteinExistence type="predicted"/>
<evidence type="ECO:0000313" key="2">
    <source>
        <dbReference type="Proteomes" id="UP000626109"/>
    </source>
</evidence>
<comment type="caution">
    <text evidence="1">The sequence shown here is derived from an EMBL/GenBank/DDBJ whole genome shotgun (WGS) entry which is preliminary data.</text>
</comment>
<evidence type="ECO:0000313" key="1">
    <source>
        <dbReference type="EMBL" id="CAE8725173.1"/>
    </source>
</evidence>
<name>A0A813LEC5_POLGL</name>
<sequence>FEPGEGAREPWARLLKDLMLINFERWAPPPPMPPPLQARRLLSEEGSWEPGSRAGGRSLTECPADSFLDPLKTEDFQCTFSYRCPQNLSSSTARPEECEKVRGHLAYVIGSEDSPFYARMKSRCVGLKLQRFSPPADIQLASPCPSWAAIEEATE</sequence>
<organism evidence="1 2">
    <name type="scientific">Polarella glacialis</name>
    <name type="common">Dinoflagellate</name>
    <dbReference type="NCBI Taxonomy" id="89957"/>
    <lineage>
        <taxon>Eukaryota</taxon>
        <taxon>Sar</taxon>
        <taxon>Alveolata</taxon>
        <taxon>Dinophyceae</taxon>
        <taxon>Suessiales</taxon>
        <taxon>Suessiaceae</taxon>
        <taxon>Polarella</taxon>
    </lineage>
</organism>
<reference evidence="1" key="1">
    <citation type="submission" date="2021-02" db="EMBL/GenBank/DDBJ databases">
        <authorList>
            <person name="Dougan E. K."/>
            <person name="Rhodes N."/>
            <person name="Thang M."/>
            <person name="Chan C."/>
        </authorList>
    </citation>
    <scope>NUCLEOTIDE SEQUENCE</scope>
</reference>
<gene>
    <name evidence="1" type="ORF">PGLA2088_LOCUS44008</name>
</gene>
<accession>A0A813LEC5</accession>
<protein>
    <submittedName>
        <fullName evidence="1">Uncharacterized protein</fullName>
    </submittedName>
</protein>
<dbReference type="EMBL" id="CAJNNW010035009">
    <property type="protein sequence ID" value="CAE8725173.1"/>
    <property type="molecule type" value="Genomic_DNA"/>
</dbReference>
<feature type="non-terminal residue" evidence="1">
    <location>
        <position position="155"/>
    </location>
</feature>